<evidence type="ECO:0000256" key="4">
    <source>
        <dbReference type="ARBA" id="ARBA00023136"/>
    </source>
</evidence>
<evidence type="ECO:0000256" key="5">
    <source>
        <dbReference type="ARBA" id="ARBA00023237"/>
    </source>
</evidence>
<dbReference type="InterPro" id="IPR012944">
    <property type="entry name" value="SusD_RagB_dom"/>
</dbReference>
<dbReference type="Proteomes" id="UP001241110">
    <property type="component" value="Unassembled WGS sequence"/>
</dbReference>
<keyword evidence="5" id="KW-0998">Cell outer membrane</keyword>
<dbReference type="EMBL" id="JASJOS010000004">
    <property type="protein sequence ID" value="MDJ1480660.1"/>
    <property type="molecule type" value="Genomic_DNA"/>
</dbReference>
<dbReference type="InterPro" id="IPR011990">
    <property type="entry name" value="TPR-like_helical_dom_sf"/>
</dbReference>
<dbReference type="InterPro" id="IPR033985">
    <property type="entry name" value="SusD-like_N"/>
</dbReference>
<evidence type="ECO:0000256" key="2">
    <source>
        <dbReference type="ARBA" id="ARBA00006275"/>
    </source>
</evidence>
<dbReference type="Pfam" id="PF07980">
    <property type="entry name" value="SusD_RagB"/>
    <property type="match status" value="1"/>
</dbReference>
<protein>
    <submittedName>
        <fullName evidence="8">RagB/SusD family nutrient uptake outer membrane protein</fullName>
    </submittedName>
</protein>
<comment type="similarity">
    <text evidence="2">Belongs to the SusD family.</text>
</comment>
<evidence type="ECO:0000259" key="7">
    <source>
        <dbReference type="Pfam" id="PF14322"/>
    </source>
</evidence>
<comment type="caution">
    <text evidence="8">The sequence shown here is derived from an EMBL/GenBank/DDBJ whole genome shotgun (WGS) entry which is preliminary data.</text>
</comment>
<keyword evidence="3" id="KW-0732">Signal</keyword>
<evidence type="ECO:0000313" key="8">
    <source>
        <dbReference type="EMBL" id="MDJ1480660.1"/>
    </source>
</evidence>
<name>A0AAE3QKL9_9BACT</name>
<evidence type="ECO:0000313" key="9">
    <source>
        <dbReference type="Proteomes" id="UP001241110"/>
    </source>
</evidence>
<keyword evidence="4" id="KW-0472">Membrane</keyword>
<feature type="domain" description="RagB/SusD" evidence="6">
    <location>
        <begin position="348"/>
        <end position="495"/>
    </location>
</feature>
<reference evidence="8" key="1">
    <citation type="submission" date="2023-05" db="EMBL/GenBank/DDBJ databases">
        <authorList>
            <person name="Zhang X."/>
        </authorList>
    </citation>
    <scope>NUCLEOTIDE SEQUENCE</scope>
    <source>
        <strain evidence="8">YF14B1</strain>
    </source>
</reference>
<accession>A0AAE3QKL9</accession>
<gene>
    <name evidence="8" type="ORF">QNI16_09210</name>
</gene>
<dbReference type="CDD" id="cd08977">
    <property type="entry name" value="SusD"/>
    <property type="match status" value="1"/>
</dbReference>
<evidence type="ECO:0000256" key="3">
    <source>
        <dbReference type="ARBA" id="ARBA00022729"/>
    </source>
</evidence>
<dbReference type="AlphaFoldDB" id="A0AAE3QKL9"/>
<feature type="domain" description="SusD-like N-terminal" evidence="7">
    <location>
        <begin position="44"/>
        <end position="221"/>
    </location>
</feature>
<evidence type="ECO:0000256" key="1">
    <source>
        <dbReference type="ARBA" id="ARBA00004442"/>
    </source>
</evidence>
<proteinExistence type="inferred from homology"/>
<sequence>MKKTPYIFLFVLILGLCSCENELDQIPVSSITTGNFYSNTNDFTQAVNGAYSQLKAYPNQSLWLSEMRSDNITAVSDGNRDWQGVNDFSPNLTTTGFIVNAWSNMFNGIYNANTVLDALETKGGNISDESLRTRFGAECRFLRAFYYFQLVRLYGKLPILNKAMTATEVAGVPRSSVTEVYDFIIEDLEYAATNLPASYNAANVGRATSYAAKGILGLVYLTRSGPTYGIEGPGLDSNEYDKALALFNEIITSNQFAFLSDYVSIFSYTNENNKEVIFDVQFISSSNGAGFPSQLVPVAYWTSLGISNTYGNGYGASNFNVSDNLRASYESSEGEGSDVREDFTIQLSYSNPFVKKYIDLSKKGTSGTDWPVNFIVLRYTDVLLMKAECILHGATGTQEDVDAIVNQVRARAGIAPVSNVTLEVLMEERRREFLGEGLRWNDLVRSGQVITTMNAWRESDDLLIISEVVPNYVIYPVPAAEILAKPGLYTQNPGYY</sequence>
<organism evidence="8 9">
    <name type="scientific">Xanthocytophaga flava</name>
    <dbReference type="NCBI Taxonomy" id="3048013"/>
    <lineage>
        <taxon>Bacteria</taxon>
        <taxon>Pseudomonadati</taxon>
        <taxon>Bacteroidota</taxon>
        <taxon>Cytophagia</taxon>
        <taxon>Cytophagales</taxon>
        <taxon>Rhodocytophagaceae</taxon>
        <taxon>Xanthocytophaga</taxon>
    </lineage>
</organism>
<dbReference type="GO" id="GO:0009279">
    <property type="term" value="C:cell outer membrane"/>
    <property type="evidence" value="ECO:0007669"/>
    <property type="project" value="UniProtKB-SubCell"/>
</dbReference>
<dbReference type="SUPFAM" id="SSF48452">
    <property type="entry name" value="TPR-like"/>
    <property type="match status" value="1"/>
</dbReference>
<evidence type="ECO:0000259" key="6">
    <source>
        <dbReference type="Pfam" id="PF07980"/>
    </source>
</evidence>
<dbReference type="RefSeq" id="WP_313977523.1">
    <property type="nucleotide sequence ID" value="NZ_JASJOS010000004.1"/>
</dbReference>
<dbReference type="PROSITE" id="PS51257">
    <property type="entry name" value="PROKAR_LIPOPROTEIN"/>
    <property type="match status" value="1"/>
</dbReference>
<comment type="subcellular location">
    <subcellularLocation>
        <location evidence="1">Cell outer membrane</location>
    </subcellularLocation>
</comment>
<dbReference type="Gene3D" id="1.25.40.390">
    <property type="match status" value="1"/>
</dbReference>
<dbReference type="Pfam" id="PF14322">
    <property type="entry name" value="SusD-like_3"/>
    <property type="match status" value="1"/>
</dbReference>